<keyword evidence="16" id="KW-1185">Reference proteome</keyword>
<dbReference type="GO" id="GO:0009279">
    <property type="term" value="C:cell outer membrane"/>
    <property type="evidence" value="ECO:0007669"/>
    <property type="project" value="UniProtKB-SubCell"/>
</dbReference>
<evidence type="ECO:0000313" key="15">
    <source>
        <dbReference type="EMBL" id="MST83778.1"/>
    </source>
</evidence>
<evidence type="ECO:0000256" key="9">
    <source>
        <dbReference type="ARBA" id="ARBA00023237"/>
    </source>
</evidence>
<dbReference type="Gene3D" id="2.170.130.10">
    <property type="entry name" value="TonB-dependent receptor, plug domain"/>
    <property type="match status" value="1"/>
</dbReference>
<reference evidence="15 16" key="1">
    <citation type="submission" date="2019-08" db="EMBL/GenBank/DDBJ databases">
        <title>In-depth cultivation of the pig gut microbiome towards novel bacterial diversity and tailored functional studies.</title>
        <authorList>
            <person name="Wylensek D."/>
            <person name="Hitch T.C.A."/>
            <person name="Clavel T."/>
        </authorList>
    </citation>
    <scope>NUCLEOTIDE SEQUENCE [LARGE SCALE GENOMIC DNA]</scope>
    <source>
        <strain evidence="15 16">LKV-178-WT-2A</strain>
    </source>
</reference>
<dbReference type="RefSeq" id="WP_154533358.1">
    <property type="nucleotide sequence ID" value="NZ_VUNG01000005.1"/>
</dbReference>
<evidence type="ECO:0000256" key="3">
    <source>
        <dbReference type="ARBA" id="ARBA00022452"/>
    </source>
</evidence>
<sequence length="682" mass="76923">MNNRQRATPLLLLMVALPLAAQTDSVTLRRVYSLNPVVVTGTGHHQRLRSAISPVEVIGQGSISSSSPRLFAESVVRQLPQLSISPNSTGAYLRLNGLSNKYALILLNGKRLIGDISGNVNLNRIDMTNVRRIEVLDGAASSLYGSDAIGGVVNIITLQEASKPLSFTTDTRVSAHGQFRQAANLQLGFRGFSSLTSFTHDQSGYYRNNPLTYKSGTDGDTYQSLAPLASGWRTNLVTQRFAYDNHKALSLFAEGSYNWHKTVRPETQTDVAGGFDYELRSEAWRWDAGATYRLSAKNSLQLRFNGDHYSYGNEYDVATKTYAVGDYVRKKTQRLYEGELKGVFSFLQGATTIAGIDWQNSFLDAISGSVDRHVYTWAGYLQHEQALTKNLKALLGMRYTYHETFGNNFTPKVALLYHYDRLQLRASYSRGYRAPGLDELYYHYYTFVRNFPTLTIGNSNLKAETSDYFSFNAEYQTRKWTAGITTFVNNIHDMIVKTIVSVDVDEVASLRRDFPEITDAQVITLTHYNRYDNSDRGRVYGLRAHFTVEPLDGLSLFANYSYILARQQSDGIWSNVERSIRNTVTLGADYIHRWGRYTLGLHADGRLQSKTYYPAPYEDAPGYGLWNISTTHTFRFRGLEVMPSLGVDNVLNTRDRRIDSTLRRYANYSSGTTIVAGLRIKY</sequence>
<name>A0A7K0KD54_9BACT</name>
<evidence type="ECO:0000259" key="13">
    <source>
        <dbReference type="Pfam" id="PF00593"/>
    </source>
</evidence>
<feature type="chain" id="PRO_5029859747" evidence="12">
    <location>
        <begin position="22"/>
        <end position="682"/>
    </location>
</feature>
<dbReference type="InterPro" id="IPR037066">
    <property type="entry name" value="Plug_dom_sf"/>
</dbReference>
<evidence type="ECO:0000256" key="6">
    <source>
        <dbReference type="ARBA" id="ARBA00023077"/>
    </source>
</evidence>
<dbReference type="GO" id="GO:0044718">
    <property type="term" value="P:siderophore transmembrane transport"/>
    <property type="evidence" value="ECO:0007669"/>
    <property type="project" value="TreeGrafter"/>
</dbReference>
<proteinExistence type="inferred from homology"/>
<keyword evidence="4 10" id="KW-0812">Transmembrane</keyword>
<accession>A0A7K0KD54</accession>
<dbReference type="SUPFAM" id="SSF56935">
    <property type="entry name" value="Porins"/>
    <property type="match status" value="1"/>
</dbReference>
<evidence type="ECO:0000256" key="4">
    <source>
        <dbReference type="ARBA" id="ARBA00022692"/>
    </source>
</evidence>
<evidence type="ECO:0000256" key="1">
    <source>
        <dbReference type="ARBA" id="ARBA00004571"/>
    </source>
</evidence>
<keyword evidence="2 10" id="KW-0813">Transport</keyword>
<evidence type="ECO:0000256" key="10">
    <source>
        <dbReference type="PROSITE-ProRule" id="PRU01360"/>
    </source>
</evidence>
<dbReference type="GO" id="GO:0015344">
    <property type="term" value="F:siderophore uptake transmembrane transporter activity"/>
    <property type="evidence" value="ECO:0007669"/>
    <property type="project" value="TreeGrafter"/>
</dbReference>
<dbReference type="Pfam" id="PF07715">
    <property type="entry name" value="Plug"/>
    <property type="match status" value="1"/>
</dbReference>
<dbReference type="CDD" id="cd01347">
    <property type="entry name" value="ligand_gated_channel"/>
    <property type="match status" value="1"/>
</dbReference>
<evidence type="ECO:0000313" key="16">
    <source>
        <dbReference type="Proteomes" id="UP000438914"/>
    </source>
</evidence>
<feature type="signal peptide" evidence="12">
    <location>
        <begin position="1"/>
        <end position="21"/>
    </location>
</feature>
<dbReference type="PANTHER" id="PTHR30069">
    <property type="entry name" value="TONB-DEPENDENT OUTER MEMBRANE RECEPTOR"/>
    <property type="match status" value="1"/>
</dbReference>
<dbReference type="Proteomes" id="UP000438914">
    <property type="component" value="Unassembled WGS sequence"/>
</dbReference>
<dbReference type="InterPro" id="IPR036942">
    <property type="entry name" value="Beta-barrel_TonB_sf"/>
</dbReference>
<comment type="subcellular location">
    <subcellularLocation>
        <location evidence="1 10">Cell outer membrane</location>
        <topology evidence="1 10">Multi-pass membrane protein</topology>
    </subcellularLocation>
</comment>
<evidence type="ECO:0000259" key="14">
    <source>
        <dbReference type="Pfam" id="PF07715"/>
    </source>
</evidence>
<evidence type="ECO:0000256" key="12">
    <source>
        <dbReference type="SAM" id="SignalP"/>
    </source>
</evidence>
<feature type="domain" description="TonB-dependent receptor plug" evidence="14">
    <location>
        <begin position="48"/>
        <end position="152"/>
    </location>
</feature>
<evidence type="ECO:0000256" key="8">
    <source>
        <dbReference type="ARBA" id="ARBA00023170"/>
    </source>
</evidence>
<dbReference type="Pfam" id="PF00593">
    <property type="entry name" value="TonB_dep_Rec_b-barrel"/>
    <property type="match status" value="1"/>
</dbReference>
<keyword evidence="7 10" id="KW-0472">Membrane</keyword>
<organism evidence="15 16">
    <name type="scientific">Hallella mizrahii</name>
    <dbReference type="NCBI Taxonomy" id="2606637"/>
    <lineage>
        <taxon>Bacteria</taxon>
        <taxon>Pseudomonadati</taxon>
        <taxon>Bacteroidota</taxon>
        <taxon>Bacteroidia</taxon>
        <taxon>Bacteroidales</taxon>
        <taxon>Prevotellaceae</taxon>
        <taxon>Hallella</taxon>
    </lineage>
</organism>
<evidence type="ECO:0000256" key="11">
    <source>
        <dbReference type="RuleBase" id="RU003357"/>
    </source>
</evidence>
<dbReference type="EMBL" id="VUNG01000005">
    <property type="protein sequence ID" value="MST83778.1"/>
    <property type="molecule type" value="Genomic_DNA"/>
</dbReference>
<dbReference type="InterPro" id="IPR039426">
    <property type="entry name" value="TonB-dep_rcpt-like"/>
</dbReference>
<evidence type="ECO:0000256" key="5">
    <source>
        <dbReference type="ARBA" id="ARBA00022729"/>
    </source>
</evidence>
<dbReference type="PANTHER" id="PTHR30069:SF29">
    <property type="entry name" value="HEMOGLOBIN AND HEMOGLOBIN-HAPTOGLOBIN-BINDING PROTEIN 1-RELATED"/>
    <property type="match status" value="1"/>
</dbReference>
<keyword evidence="6 11" id="KW-0798">TonB box</keyword>
<dbReference type="Gene3D" id="2.40.170.20">
    <property type="entry name" value="TonB-dependent receptor, beta-barrel domain"/>
    <property type="match status" value="1"/>
</dbReference>
<dbReference type="PROSITE" id="PS52016">
    <property type="entry name" value="TONB_DEPENDENT_REC_3"/>
    <property type="match status" value="1"/>
</dbReference>
<dbReference type="InterPro" id="IPR012910">
    <property type="entry name" value="Plug_dom"/>
</dbReference>
<evidence type="ECO:0000256" key="7">
    <source>
        <dbReference type="ARBA" id="ARBA00023136"/>
    </source>
</evidence>
<feature type="domain" description="TonB-dependent receptor-like beta-barrel" evidence="13">
    <location>
        <begin position="211"/>
        <end position="650"/>
    </location>
</feature>
<dbReference type="InterPro" id="IPR000531">
    <property type="entry name" value="Beta-barrel_TonB"/>
</dbReference>
<keyword evidence="8 15" id="KW-0675">Receptor</keyword>
<comment type="caution">
    <text evidence="15">The sequence shown here is derived from an EMBL/GenBank/DDBJ whole genome shotgun (WGS) entry which is preliminary data.</text>
</comment>
<keyword evidence="5 12" id="KW-0732">Signal</keyword>
<keyword evidence="9 10" id="KW-0998">Cell outer membrane</keyword>
<gene>
    <name evidence="15" type="ORF">FYJ73_03660</name>
</gene>
<comment type="similarity">
    <text evidence="10 11">Belongs to the TonB-dependent receptor family.</text>
</comment>
<keyword evidence="3 10" id="KW-1134">Transmembrane beta strand</keyword>
<dbReference type="AlphaFoldDB" id="A0A7K0KD54"/>
<evidence type="ECO:0000256" key="2">
    <source>
        <dbReference type="ARBA" id="ARBA00022448"/>
    </source>
</evidence>
<protein>
    <submittedName>
        <fullName evidence="15">TonB-dependent receptor</fullName>
    </submittedName>
</protein>